<evidence type="ECO:0000313" key="3">
    <source>
        <dbReference type="Proteomes" id="UP000050874"/>
    </source>
</evidence>
<dbReference type="PANTHER" id="PTHR33121">
    <property type="entry name" value="CYCLIC DI-GMP PHOSPHODIESTERASE PDEF"/>
    <property type="match status" value="1"/>
</dbReference>
<dbReference type="CDD" id="cd01948">
    <property type="entry name" value="EAL"/>
    <property type="match status" value="1"/>
</dbReference>
<evidence type="ECO:0000259" key="1">
    <source>
        <dbReference type="PROSITE" id="PS50883"/>
    </source>
</evidence>
<gene>
    <name evidence="2" type="ORF">ABR63_08520</name>
</gene>
<dbReference type="AlphaFoldDB" id="A0A0R2PYI2"/>
<accession>A0A0R2PYI2</accession>
<comment type="caution">
    <text evidence="2">The sequence shown here is derived from an EMBL/GenBank/DDBJ whole genome shotgun (WGS) entry which is preliminary data.</text>
</comment>
<protein>
    <recommendedName>
        <fullName evidence="1">EAL domain-containing protein</fullName>
    </recommendedName>
</protein>
<dbReference type="InterPro" id="IPR050706">
    <property type="entry name" value="Cyclic-di-GMP_PDE-like"/>
</dbReference>
<dbReference type="PROSITE" id="PS50883">
    <property type="entry name" value="EAL"/>
    <property type="match status" value="1"/>
</dbReference>
<sequence length="368" mass="41510">MQSDQELNYLTKSLLHHPSPYIIYELDGSIAWANIAAKYIFNLTDLDALKVAKIDEKVTSNFGDQDSIALYYDTPIEISLRKITFYMRTRVHMIPVDESKGIMLIEILCSSRAGLDALRKTIDCIEYDRIELAYQKQVNLETNEVTGVEALLRLRDEDGSYLRNDLIIPQIEGESLFSLVVLESLKQLEKFFAVKESIGLKDATLYLNVSAHTIMHPEFCSIFTDFVTKHSLEPNQFGLEVTETAELADIQIASDSLNALKKQGIKIALDDFGAGYASLRYIQDLPIDVVKLDKHFTFNVKDPVTSRLIGFVTEVCKDLNLEMIGEGVETEEERQAMLGLGCKIGQGYLMHRPAFLESFTSSTEEHDG</sequence>
<dbReference type="Pfam" id="PF00563">
    <property type="entry name" value="EAL"/>
    <property type="match status" value="1"/>
</dbReference>
<dbReference type="InterPro" id="IPR001633">
    <property type="entry name" value="EAL_dom"/>
</dbReference>
<evidence type="ECO:0000313" key="2">
    <source>
        <dbReference type="EMBL" id="KRO41277.1"/>
    </source>
</evidence>
<dbReference type="EMBL" id="LIAV01000011">
    <property type="protein sequence ID" value="KRO41277.1"/>
    <property type="molecule type" value="Genomic_DNA"/>
</dbReference>
<dbReference type="InterPro" id="IPR035919">
    <property type="entry name" value="EAL_sf"/>
</dbReference>
<name>A0A0R2PYI2_9GAMM</name>
<dbReference type="PANTHER" id="PTHR33121:SF70">
    <property type="entry name" value="SIGNALING PROTEIN YKOW"/>
    <property type="match status" value="1"/>
</dbReference>
<dbReference type="GO" id="GO:0071111">
    <property type="term" value="F:cyclic-guanylate-specific phosphodiesterase activity"/>
    <property type="evidence" value="ECO:0007669"/>
    <property type="project" value="InterPro"/>
</dbReference>
<reference evidence="3" key="1">
    <citation type="submission" date="2015-10" db="EMBL/GenBank/DDBJ databases">
        <title>Metagenome-Assembled Genomes uncover a global brackish microbiome.</title>
        <authorList>
            <person name="Hugerth L.W."/>
            <person name="Larsson J."/>
            <person name="Alneberg J."/>
            <person name="Lindh M.V."/>
            <person name="Legrand C."/>
            <person name="Pinhassi J."/>
            <person name="Andersson A."/>
        </authorList>
    </citation>
    <scope>NUCLEOTIDE SEQUENCE [LARGE SCALE GENOMIC DNA]</scope>
</reference>
<dbReference type="SMART" id="SM00052">
    <property type="entry name" value="EAL"/>
    <property type="match status" value="1"/>
</dbReference>
<dbReference type="SUPFAM" id="SSF141868">
    <property type="entry name" value="EAL domain-like"/>
    <property type="match status" value="1"/>
</dbReference>
<organism evidence="2 3">
    <name type="scientific">SAR86 cluster bacterium BACL1 MAG-120920-bin57</name>
    <dbReference type="NCBI Taxonomy" id="1655571"/>
    <lineage>
        <taxon>Bacteria</taxon>
        <taxon>Pseudomonadati</taxon>
        <taxon>Pseudomonadota</taxon>
        <taxon>Gammaproteobacteria</taxon>
        <taxon>SAR86 cluster</taxon>
    </lineage>
</organism>
<feature type="domain" description="EAL" evidence="1">
    <location>
        <begin position="111"/>
        <end position="367"/>
    </location>
</feature>
<proteinExistence type="predicted"/>
<dbReference type="Proteomes" id="UP000050874">
    <property type="component" value="Unassembled WGS sequence"/>
</dbReference>
<dbReference type="Gene3D" id="3.20.20.450">
    <property type="entry name" value="EAL domain"/>
    <property type="match status" value="1"/>
</dbReference>